<feature type="compositionally biased region" description="Basic and acidic residues" evidence="2">
    <location>
        <begin position="220"/>
        <end position="230"/>
    </location>
</feature>
<feature type="coiled-coil region" evidence="1">
    <location>
        <begin position="48"/>
        <end position="92"/>
    </location>
</feature>
<feature type="region of interest" description="Disordered" evidence="2">
    <location>
        <begin position="309"/>
        <end position="348"/>
    </location>
</feature>
<accession>A0A8H7MG27</accession>
<feature type="compositionally biased region" description="Acidic residues" evidence="2">
    <location>
        <begin position="188"/>
        <end position="206"/>
    </location>
</feature>
<dbReference type="Proteomes" id="UP000651452">
    <property type="component" value="Unassembled WGS sequence"/>
</dbReference>
<evidence type="ECO:0000313" key="3">
    <source>
        <dbReference type="EMBL" id="KAF9699336.1"/>
    </source>
</evidence>
<proteinExistence type="predicted"/>
<evidence type="ECO:0000256" key="2">
    <source>
        <dbReference type="SAM" id="MobiDB-lite"/>
    </source>
</evidence>
<sequence length="374" mass="42644">MSKISNTPRRPSTAQPGSLSTRMSYEAGEALLWERQNHRVNAHLSIQVKELQTQHDAYNSRIQATESIAEAAEAAVYKVKQMEARIAAMEADDQDRPFDAYAKEAIGQFQVFVDSHKGVRQKLSGLEQKVGNLNEDTEDMRDARGLLNSMMRRLEVLEEERKEEGEKVRKLEKEMETLRRISQRQEPTGDEVELDDDPLQIFDNDDTQPGPWRQNTGLRGSERPYEDGRLGRFTQSPEQRHRHSANDPLPRHGDMKPPVADIVRSEEESISLLEPEPQVQYGWENTQQFKDMQAELAALRAMCQTQGPKSNRQLADATQQPQETIVLPKEHDPGFSDATTDTEADYNDADRRRVDIRVSTVTPRRVSLSAVIQQ</sequence>
<evidence type="ECO:0000313" key="4">
    <source>
        <dbReference type="Proteomes" id="UP000651452"/>
    </source>
</evidence>
<protein>
    <submittedName>
        <fullName evidence="3">Uncharacterized protein</fullName>
    </submittedName>
</protein>
<dbReference type="AlphaFoldDB" id="A0A8H7MG27"/>
<feature type="compositionally biased region" description="Polar residues" evidence="2">
    <location>
        <begin position="309"/>
        <end position="323"/>
    </location>
</feature>
<dbReference type="OrthoDB" id="3647228at2759"/>
<dbReference type="EMBL" id="RZGK01000004">
    <property type="protein sequence ID" value="KAF9699336.1"/>
    <property type="molecule type" value="Genomic_DNA"/>
</dbReference>
<keyword evidence="4" id="KW-1185">Reference proteome</keyword>
<feature type="region of interest" description="Disordered" evidence="2">
    <location>
        <begin position="179"/>
        <end position="255"/>
    </location>
</feature>
<comment type="caution">
    <text evidence="3">The sequence shown here is derived from an EMBL/GenBank/DDBJ whole genome shotgun (WGS) entry which is preliminary data.</text>
</comment>
<reference evidence="3" key="1">
    <citation type="submission" date="2018-12" db="EMBL/GenBank/DDBJ databases">
        <authorList>
            <person name="Syme R.A."/>
            <person name="Farfan-Caceres L."/>
            <person name="Lichtenzveig J."/>
        </authorList>
    </citation>
    <scope>NUCLEOTIDE SEQUENCE</scope>
    <source>
        <strain evidence="3">Al4</strain>
    </source>
</reference>
<gene>
    <name evidence="3" type="ORF">EKO04_002180</name>
</gene>
<keyword evidence="1" id="KW-0175">Coiled coil</keyword>
<organism evidence="3 4">
    <name type="scientific">Ascochyta lentis</name>
    <dbReference type="NCBI Taxonomy" id="205686"/>
    <lineage>
        <taxon>Eukaryota</taxon>
        <taxon>Fungi</taxon>
        <taxon>Dikarya</taxon>
        <taxon>Ascomycota</taxon>
        <taxon>Pezizomycotina</taxon>
        <taxon>Dothideomycetes</taxon>
        <taxon>Pleosporomycetidae</taxon>
        <taxon>Pleosporales</taxon>
        <taxon>Pleosporineae</taxon>
        <taxon>Didymellaceae</taxon>
        <taxon>Ascochyta</taxon>
    </lineage>
</organism>
<name>A0A8H7MG27_9PLEO</name>
<reference evidence="3" key="2">
    <citation type="submission" date="2020-09" db="EMBL/GenBank/DDBJ databases">
        <title>Reference genome assembly for Australian Ascochyta lentis isolate Al4.</title>
        <authorList>
            <person name="Lee R.C."/>
            <person name="Farfan-Caceres L.M."/>
            <person name="Debler J.W."/>
            <person name="Williams A.H."/>
            <person name="Henares B.M."/>
        </authorList>
    </citation>
    <scope>NUCLEOTIDE SEQUENCE</scope>
    <source>
        <strain evidence="3">Al4</strain>
    </source>
</reference>
<feature type="region of interest" description="Disordered" evidence="2">
    <location>
        <begin position="1"/>
        <end position="21"/>
    </location>
</feature>
<evidence type="ECO:0000256" key="1">
    <source>
        <dbReference type="SAM" id="Coils"/>
    </source>
</evidence>